<comment type="subcellular location">
    <subcellularLocation>
        <location evidence="1">Cell membrane</location>
        <topology evidence="1">Multi-pass membrane protein</topology>
    </subcellularLocation>
</comment>
<sequence>MRSYFAAFEAALREIFTTRALVSTMVVAVLFYAFYYPAPYRHQTVVDLPVVVVDEEDSAATRALVRALDSAPEVAVVSVTASEAAAEREVRERRADGIIRFGNGLGRRLLTGSGGGGVSVTVNGTYLLRARGIGLALERSVKGLVEERLAPLEDRLPRTRPVEIEIRPLFNTTTGYADYIFPAVSIVILQQTLLFGAAMLSGGRRQRHAAVPAPAAYFGTLSALTLIGLFACSFYFGFVFWLEDMPRGGNLGGLLVAAPIFSLAVAALGLLIGSYLDQADRAMEVLVPTSVVLFFLTGAAFPTEAMPHWVAAIAMLSPAIHGVPMFVGLNQMAASLPEVIEPLIRLALLAMLYIALTLVRIALNRRRLQSAA</sequence>
<evidence type="ECO:0000313" key="9">
    <source>
        <dbReference type="Proteomes" id="UP001156703"/>
    </source>
</evidence>
<dbReference type="InterPro" id="IPR000412">
    <property type="entry name" value="ABC_2_transport"/>
</dbReference>
<keyword evidence="4 6" id="KW-1133">Transmembrane helix</keyword>
<keyword evidence="2" id="KW-1003">Cell membrane</keyword>
<dbReference type="PANTHER" id="PTHR30294">
    <property type="entry name" value="MEMBRANE COMPONENT OF ABC TRANSPORTER YHHJ-RELATED"/>
    <property type="match status" value="1"/>
</dbReference>
<keyword evidence="3 6" id="KW-0812">Transmembrane</keyword>
<name>A0ABQ5ZAU4_9SPHN</name>
<dbReference type="EMBL" id="BSOO01000037">
    <property type="protein sequence ID" value="GLR48725.1"/>
    <property type="molecule type" value="Genomic_DNA"/>
</dbReference>
<dbReference type="RefSeq" id="WP_029940816.1">
    <property type="nucleotide sequence ID" value="NZ_BSOO01000037.1"/>
</dbReference>
<comment type="caution">
    <text evidence="8">The sequence shown here is derived from an EMBL/GenBank/DDBJ whole genome shotgun (WGS) entry which is preliminary data.</text>
</comment>
<feature type="transmembrane region" description="Helical" evidence="6">
    <location>
        <begin position="20"/>
        <end position="38"/>
    </location>
</feature>
<dbReference type="PANTHER" id="PTHR30294:SF46">
    <property type="entry name" value="ABC TRANSPORTER PERMEASE"/>
    <property type="match status" value="1"/>
</dbReference>
<feature type="transmembrane region" description="Helical" evidence="6">
    <location>
        <begin position="254"/>
        <end position="273"/>
    </location>
</feature>
<evidence type="ECO:0000256" key="4">
    <source>
        <dbReference type="ARBA" id="ARBA00022989"/>
    </source>
</evidence>
<proteinExistence type="predicted"/>
<evidence type="ECO:0000256" key="5">
    <source>
        <dbReference type="ARBA" id="ARBA00023136"/>
    </source>
</evidence>
<evidence type="ECO:0000256" key="6">
    <source>
        <dbReference type="SAM" id="Phobius"/>
    </source>
</evidence>
<evidence type="ECO:0000313" key="8">
    <source>
        <dbReference type="EMBL" id="GLR48725.1"/>
    </source>
</evidence>
<feature type="transmembrane region" description="Helical" evidence="6">
    <location>
        <begin position="215"/>
        <end position="242"/>
    </location>
</feature>
<feature type="transmembrane region" description="Helical" evidence="6">
    <location>
        <begin position="285"/>
        <end position="303"/>
    </location>
</feature>
<feature type="transmembrane region" description="Helical" evidence="6">
    <location>
        <begin position="179"/>
        <end position="203"/>
    </location>
</feature>
<dbReference type="Proteomes" id="UP001156703">
    <property type="component" value="Unassembled WGS sequence"/>
</dbReference>
<organism evidence="8 9">
    <name type="scientific">Sphingomonas astaxanthinifaciens DSM 22298</name>
    <dbReference type="NCBI Taxonomy" id="1123267"/>
    <lineage>
        <taxon>Bacteria</taxon>
        <taxon>Pseudomonadati</taxon>
        <taxon>Pseudomonadota</taxon>
        <taxon>Alphaproteobacteria</taxon>
        <taxon>Sphingomonadales</taxon>
        <taxon>Sphingomonadaceae</taxon>
        <taxon>Sphingomonas</taxon>
    </lineage>
</organism>
<dbReference type="Pfam" id="PF12698">
    <property type="entry name" value="ABC2_membrane_3"/>
    <property type="match status" value="1"/>
</dbReference>
<protein>
    <submittedName>
        <fullName evidence="8">Multidrug ABC transporter permease</fullName>
    </submittedName>
</protein>
<reference evidence="9" key="1">
    <citation type="journal article" date="2019" name="Int. J. Syst. Evol. Microbiol.">
        <title>The Global Catalogue of Microorganisms (GCM) 10K type strain sequencing project: providing services to taxonomists for standard genome sequencing and annotation.</title>
        <authorList>
            <consortium name="The Broad Institute Genomics Platform"/>
            <consortium name="The Broad Institute Genome Sequencing Center for Infectious Disease"/>
            <person name="Wu L."/>
            <person name="Ma J."/>
        </authorList>
    </citation>
    <scope>NUCLEOTIDE SEQUENCE [LARGE SCALE GENOMIC DNA]</scope>
    <source>
        <strain evidence="9">NBRC 102146</strain>
    </source>
</reference>
<dbReference type="InterPro" id="IPR013525">
    <property type="entry name" value="ABC2_TM"/>
</dbReference>
<evidence type="ECO:0000256" key="3">
    <source>
        <dbReference type="ARBA" id="ARBA00022692"/>
    </source>
</evidence>
<feature type="domain" description="ABC-2 type transporter transmembrane" evidence="7">
    <location>
        <begin position="21"/>
        <end position="358"/>
    </location>
</feature>
<feature type="transmembrane region" description="Helical" evidence="6">
    <location>
        <begin position="309"/>
        <end position="330"/>
    </location>
</feature>
<feature type="transmembrane region" description="Helical" evidence="6">
    <location>
        <begin position="342"/>
        <end position="363"/>
    </location>
</feature>
<evidence type="ECO:0000256" key="2">
    <source>
        <dbReference type="ARBA" id="ARBA00022475"/>
    </source>
</evidence>
<gene>
    <name evidence="8" type="primary">ybhR</name>
    <name evidence="8" type="ORF">GCM10007925_24450</name>
</gene>
<keyword evidence="5 6" id="KW-0472">Membrane</keyword>
<dbReference type="Gene3D" id="3.40.1710.10">
    <property type="entry name" value="abc type-2 transporter like domain"/>
    <property type="match status" value="1"/>
</dbReference>
<evidence type="ECO:0000259" key="7">
    <source>
        <dbReference type="Pfam" id="PF12698"/>
    </source>
</evidence>
<keyword evidence="9" id="KW-1185">Reference proteome</keyword>
<dbReference type="PRINTS" id="PR00164">
    <property type="entry name" value="ABC2TRNSPORT"/>
</dbReference>
<accession>A0ABQ5ZAU4</accession>
<evidence type="ECO:0000256" key="1">
    <source>
        <dbReference type="ARBA" id="ARBA00004651"/>
    </source>
</evidence>
<dbReference type="InterPro" id="IPR051449">
    <property type="entry name" value="ABC-2_transporter_component"/>
</dbReference>